<dbReference type="PANTHER" id="PTHR31927">
    <property type="entry name" value="FI07246P-RELATED-RELATED"/>
    <property type="match status" value="1"/>
</dbReference>
<evidence type="ECO:0000313" key="4">
    <source>
        <dbReference type="Proteomes" id="UP000078492"/>
    </source>
</evidence>
<keyword evidence="4" id="KW-1185">Reference proteome</keyword>
<accession>A0A195DQC8</accession>
<reference evidence="3 4" key="1">
    <citation type="submission" date="2015-09" db="EMBL/GenBank/DDBJ databases">
        <title>Trachymyrmex cornetzi WGS genome.</title>
        <authorList>
            <person name="Nygaard S."/>
            <person name="Hu H."/>
            <person name="Boomsma J."/>
            <person name="Zhang G."/>
        </authorList>
    </citation>
    <scope>NUCLEOTIDE SEQUENCE [LARGE SCALE GENOMIC DNA]</scope>
    <source>
        <strain evidence="3">Tcor2-1</strain>
        <tissue evidence="3">Whole body</tissue>
    </source>
</reference>
<dbReference type="PANTHER" id="PTHR31927:SF16">
    <property type="entry name" value="LP07342P"/>
    <property type="match status" value="1"/>
</dbReference>
<dbReference type="AlphaFoldDB" id="A0A195DQC8"/>
<feature type="region of interest" description="Disordered" evidence="1">
    <location>
        <begin position="227"/>
        <end position="334"/>
    </location>
</feature>
<feature type="domain" description="DUF243" evidence="2">
    <location>
        <begin position="128"/>
        <end position="227"/>
    </location>
</feature>
<evidence type="ECO:0000259" key="2">
    <source>
        <dbReference type="SMART" id="SM00690"/>
    </source>
</evidence>
<dbReference type="STRING" id="471704.A0A195DQC8"/>
<feature type="compositionally biased region" description="Acidic residues" evidence="1">
    <location>
        <begin position="298"/>
        <end position="328"/>
    </location>
</feature>
<dbReference type="GO" id="GO:0008010">
    <property type="term" value="F:structural constituent of chitin-based larval cuticle"/>
    <property type="evidence" value="ECO:0007669"/>
    <property type="project" value="TreeGrafter"/>
</dbReference>
<evidence type="ECO:0000313" key="3">
    <source>
        <dbReference type="EMBL" id="KYN15073.1"/>
    </source>
</evidence>
<dbReference type="EMBL" id="KQ980612">
    <property type="protein sequence ID" value="KYN15073.1"/>
    <property type="molecule type" value="Genomic_DNA"/>
</dbReference>
<organism evidence="3 4">
    <name type="scientific">Trachymyrmex cornetzi</name>
    <dbReference type="NCBI Taxonomy" id="471704"/>
    <lineage>
        <taxon>Eukaryota</taxon>
        <taxon>Metazoa</taxon>
        <taxon>Ecdysozoa</taxon>
        <taxon>Arthropoda</taxon>
        <taxon>Hexapoda</taxon>
        <taxon>Insecta</taxon>
        <taxon>Pterygota</taxon>
        <taxon>Neoptera</taxon>
        <taxon>Endopterygota</taxon>
        <taxon>Hymenoptera</taxon>
        <taxon>Apocrita</taxon>
        <taxon>Aculeata</taxon>
        <taxon>Formicoidea</taxon>
        <taxon>Formicidae</taxon>
        <taxon>Myrmicinae</taxon>
        <taxon>Trachymyrmex</taxon>
    </lineage>
</organism>
<dbReference type="SMART" id="SM00690">
    <property type="entry name" value="DM5"/>
    <property type="match status" value="1"/>
</dbReference>
<feature type="compositionally biased region" description="Polar residues" evidence="1">
    <location>
        <begin position="229"/>
        <end position="239"/>
    </location>
</feature>
<sequence>ILTLAATAMARPEAGYSYSQPSSSYGAPSGGYSLAGGVGGISGIGGIPVRPSTTFGAGGGFGGGPSAAGVGPSVAGGGPSVVGGTGGIEGVTGFSSGRAEAATVAGSAGGIEGVKVNAAAAARFAPAVQVVRDVYVFESSKDPEAVSPAAVYPSRPAQKHYKIVFIKAPTSPTPTAPVIPVQQQDEQKTLIYVLVKKPEEAPEINLPTITPTQPSKPEVYFIKYKTQKEVTGTGPSTSYGVPEKVDNADKVKNGNDDNDVAYSNDDDDDVVDDDDVDENDDEKNDDIYYNDDYHYNDDDNDDDDNDDDDDDDNDDDDNDDDEDDDDDGVFLRRL</sequence>
<feature type="non-terminal residue" evidence="3">
    <location>
        <position position="1"/>
    </location>
</feature>
<name>A0A195DQC8_9HYME</name>
<proteinExistence type="predicted"/>
<dbReference type="GO" id="GO:0040003">
    <property type="term" value="P:chitin-based cuticle development"/>
    <property type="evidence" value="ECO:0007669"/>
    <property type="project" value="TreeGrafter"/>
</dbReference>
<dbReference type="InterPro" id="IPR004145">
    <property type="entry name" value="DUF243"/>
</dbReference>
<feature type="compositionally biased region" description="Acidic residues" evidence="1">
    <location>
        <begin position="256"/>
        <end position="284"/>
    </location>
</feature>
<dbReference type="Proteomes" id="UP000078492">
    <property type="component" value="Unassembled WGS sequence"/>
</dbReference>
<protein>
    <submittedName>
        <fullName evidence="3">Replicase polyprotein 1a</fullName>
    </submittedName>
</protein>
<gene>
    <name evidence="3" type="ORF">ALC57_12615</name>
</gene>
<dbReference type="Pfam" id="PF03103">
    <property type="entry name" value="DUF243"/>
    <property type="match status" value="1"/>
</dbReference>
<feature type="compositionally biased region" description="Basic and acidic residues" evidence="1">
    <location>
        <begin position="243"/>
        <end position="255"/>
    </location>
</feature>
<dbReference type="GO" id="GO:0062129">
    <property type="term" value="C:chitin-based extracellular matrix"/>
    <property type="evidence" value="ECO:0007669"/>
    <property type="project" value="TreeGrafter"/>
</dbReference>
<evidence type="ECO:0000256" key="1">
    <source>
        <dbReference type="SAM" id="MobiDB-lite"/>
    </source>
</evidence>